<evidence type="ECO:0000256" key="1">
    <source>
        <dbReference type="SAM" id="MobiDB-lite"/>
    </source>
</evidence>
<reference evidence="2 3" key="1">
    <citation type="submission" date="2024-01" db="EMBL/GenBank/DDBJ databases">
        <title>The complete chloroplast genome sequence of Lithospermum erythrorhizon: insights into the phylogenetic relationship among Boraginaceae species and the maternal lineages of purple gromwells.</title>
        <authorList>
            <person name="Okada T."/>
            <person name="Watanabe K."/>
        </authorList>
    </citation>
    <scope>NUCLEOTIDE SEQUENCE [LARGE SCALE GENOMIC DNA]</scope>
</reference>
<evidence type="ECO:0000313" key="3">
    <source>
        <dbReference type="Proteomes" id="UP001454036"/>
    </source>
</evidence>
<evidence type="ECO:0000313" key="2">
    <source>
        <dbReference type="EMBL" id="GAA0166347.1"/>
    </source>
</evidence>
<protein>
    <submittedName>
        <fullName evidence="2">Uncharacterized protein</fullName>
    </submittedName>
</protein>
<name>A0AAV3QWA0_LITER</name>
<gene>
    <name evidence="2" type="ORF">LIER_40171</name>
</gene>
<feature type="region of interest" description="Disordered" evidence="1">
    <location>
        <begin position="56"/>
        <end position="77"/>
    </location>
</feature>
<dbReference type="AlphaFoldDB" id="A0AAV3QWA0"/>
<dbReference type="PANTHER" id="PTHR34724:SF2">
    <property type="entry name" value="OS12G0596101 PROTEIN"/>
    <property type="match status" value="1"/>
</dbReference>
<dbReference type="EMBL" id="BAABME010022683">
    <property type="protein sequence ID" value="GAA0166347.1"/>
    <property type="molecule type" value="Genomic_DNA"/>
</dbReference>
<sequence length="77" mass="8393">MCFRVDCKQCRKYTWSGCGNHLTTLYASIEEGKHCMCRPWPGVKLAIPPPLSGDRNKGASTLNKIPAGAVNNDNAKA</sequence>
<organism evidence="2 3">
    <name type="scientific">Lithospermum erythrorhizon</name>
    <name type="common">Purple gromwell</name>
    <name type="synonym">Lithospermum officinale var. erythrorhizon</name>
    <dbReference type="NCBI Taxonomy" id="34254"/>
    <lineage>
        <taxon>Eukaryota</taxon>
        <taxon>Viridiplantae</taxon>
        <taxon>Streptophyta</taxon>
        <taxon>Embryophyta</taxon>
        <taxon>Tracheophyta</taxon>
        <taxon>Spermatophyta</taxon>
        <taxon>Magnoliopsida</taxon>
        <taxon>eudicotyledons</taxon>
        <taxon>Gunneridae</taxon>
        <taxon>Pentapetalae</taxon>
        <taxon>asterids</taxon>
        <taxon>lamiids</taxon>
        <taxon>Boraginales</taxon>
        <taxon>Boraginaceae</taxon>
        <taxon>Boraginoideae</taxon>
        <taxon>Lithospermeae</taxon>
        <taxon>Lithospermum</taxon>
    </lineage>
</organism>
<comment type="caution">
    <text evidence="2">The sequence shown here is derived from an EMBL/GenBank/DDBJ whole genome shotgun (WGS) entry which is preliminary data.</text>
</comment>
<dbReference type="PANTHER" id="PTHR34724">
    <property type="entry name" value="OS12G0596101 PROTEIN"/>
    <property type="match status" value="1"/>
</dbReference>
<accession>A0AAV3QWA0</accession>
<proteinExistence type="predicted"/>
<keyword evidence="3" id="KW-1185">Reference proteome</keyword>
<dbReference type="Proteomes" id="UP001454036">
    <property type="component" value="Unassembled WGS sequence"/>
</dbReference>